<dbReference type="InterPro" id="IPR007650">
    <property type="entry name" value="Zf-FLZ_dom"/>
</dbReference>
<evidence type="ECO:0000259" key="5">
    <source>
        <dbReference type="PROSITE" id="PS51795"/>
    </source>
</evidence>
<gene>
    <name evidence="6" type="ORF">QJS04_geneDACA013041</name>
</gene>
<reference evidence="6" key="2">
    <citation type="submission" date="2023-06" db="EMBL/GenBank/DDBJ databases">
        <authorList>
            <person name="Ma L."/>
            <person name="Liu K.-W."/>
            <person name="Li Z."/>
            <person name="Hsiao Y.-Y."/>
            <person name="Qi Y."/>
            <person name="Fu T."/>
            <person name="Tang G."/>
            <person name="Zhang D."/>
            <person name="Sun W.-H."/>
            <person name="Liu D.-K."/>
            <person name="Li Y."/>
            <person name="Chen G.-Z."/>
            <person name="Liu X.-D."/>
            <person name="Liao X.-Y."/>
            <person name="Jiang Y.-T."/>
            <person name="Yu X."/>
            <person name="Hao Y."/>
            <person name="Huang J."/>
            <person name="Zhao X.-W."/>
            <person name="Ke S."/>
            <person name="Chen Y.-Y."/>
            <person name="Wu W.-L."/>
            <person name="Hsu J.-L."/>
            <person name="Lin Y.-F."/>
            <person name="Huang M.-D."/>
            <person name="Li C.-Y."/>
            <person name="Huang L."/>
            <person name="Wang Z.-W."/>
            <person name="Zhao X."/>
            <person name="Zhong W.-Y."/>
            <person name="Peng D.-H."/>
            <person name="Ahmad S."/>
            <person name="Lan S."/>
            <person name="Zhang J.-S."/>
            <person name="Tsai W.-C."/>
            <person name="Van De Peer Y."/>
            <person name="Liu Z.-J."/>
        </authorList>
    </citation>
    <scope>NUCLEOTIDE SEQUENCE</scope>
    <source>
        <strain evidence="6">SCP</strain>
        <tissue evidence="6">Leaves</tissue>
    </source>
</reference>
<reference evidence="6" key="1">
    <citation type="journal article" date="2023" name="Nat. Commun.">
        <title>Diploid and tetraploid genomes of Acorus and the evolution of monocots.</title>
        <authorList>
            <person name="Ma L."/>
            <person name="Liu K.W."/>
            <person name="Li Z."/>
            <person name="Hsiao Y.Y."/>
            <person name="Qi Y."/>
            <person name="Fu T."/>
            <person name="Tang G.D."/>
            <person name="Zhang D."/>
            <person name="Sun W.H."/>
            <person name="Liu D.K."/>
            <person name="Li Y."/>
            <person name="Chen G.Z."/>
            <person name="Liu X.D."/>
            <person name="Liao X.Y."/>
            <person name="Jiang Y.T."/>
            <person name="Yu X."/>
            <person name="Hao Y."/>
            <person name="Huang J."/>
            <person name="Zhao X.W."/>
            <person name="Ke S."/>
            <person name="Chen Y.Y."/>
            <person name="Wu W.L."/>
            <person name="Hsu J.L."/>
            <person name="Lin Y.F."/>
            <person name="Huang M.D."/>
            <person name="Li C.Y."/>
            <person name="Huang L."/>
            <person name="Wang Z.W."/>
            <person name="Zhao X."/>
            <person name="Zhong W.Y."/>
            <person name="Peng D.H."/>
            <person name="Ahmad S."/>
            <person name="Lan S."/>
            <person name="Zhang J.S."/>
            <person name="Tsai W.C."/>
            <person name="Van de Peer Y."/>
            <person name="Liu Z.J."/>
        </authorList>
    </citation>
    <scope>NUCLEOTIDE SEQUENCE</scope>
    <source>
        <strain evidence="6">SCP</strain>
    </source>
</reference>
<dbReference type="AlphaFoldDB" id="A0AAV9B452"/>
<evidence type="ECO:0000313" key="6">
    <source>
        <dbReference type="EMBL" id="KAK1270951.1"/>
    </source>
</evidence>
<dbReference type="GO" id="GO:0046872">
    <property type="term" value="F:metal ion binding"/>
    <property type="evidence" value="ECO:0007669"/>
    <property type="project" value="UniProtKB-KW"/>
</dbReference>
<keyword evidence="7" id="KW-1185">Reference proteome</keyword>
<dbReference type="InterPro" id="IPR044593">
    <property type="entry name" value="FLZ8/MARD1"/>
</dbReference>
<feature type="region of interest" description="Disordered" evidence="4">
    <location>
        <begin position="1"/>
        <end position="30"/>
    </location>
</feature>
<dbReference type="PROSITE" id="PS51795">
    <property type="entry name" value="ZF_FLZ"/>
    <property type="match status" value="1"/>
</dbReference>
<sequence>MILEEGTKRNPKSREGEEMLRKRSRAVTSKQGLMSDKYINRPKSTISTNPSIFTSPRLFVGFSSKPFSDTESVMSPTSTLDNKPFSTTIIPTTNTTTTFHESKHFWPIKSDSRGITDALPDEPNDTKPSKMVLFGSQLKLQIPLISPTGSLDSPQSPIQFGVKTRNSQLGLLSSYSVLDVMASPPPVFTSDMELSEDYTCVISRGPNPKTTHIFDNCIIESHDNGFPASKRESRIDSGYLSDDFLSSCYACKKKLAVGKDIYMYRGDKAFCSRECRYQEMLFDEEGMENCASEPPVAYNDEVFDYALAHS</sequence>
<feature type="domain" description="FLZ-type" evidence="5">
    <location>
        <begin position="243"/>
        <end position="287"/>
    </location>
</feature>
<dbReference type="Proteomes" id="UP001179952">
    <property type="component" value="Unassembled WGS sequence"/>
</dbReference>
<evidence type="ECO:0000256" key="2">
    <source>
        <dbReference type="ARBA" id="ARBA00022723"/>
    </source>
</evidence>
<keyword evidence="2" id="KW-0479">Metal-binding</keyword>
<accession>A0AAV9B452</accession>
<dbReference type="EMBL" id="JAUJYN010000005">
    <property type="protein sequence ID" value="KAK1270951.1"/>
    <property type="molecule type" value="Genomic_DNA"/>
</dbReference>
<dbReference type="PANTHER" id="PTHR46443:SF3">
    <property type="entry name" value="PROTEIN MARD1"/>
    <property type="match status" value="1"/>
</dbReference>
<evidence type="ECO:0000256" key="1">
    <source>
        <dbReference type="ARBA" id="ARBA00009374"/>
    </source>
</evidence>
<evidence type="ECO:0000256" key="3">
    <source>
        <dbReference type="PROSITE-ProRule" id="PRU01131"/>
    </source>
</evidence>
<feature type="zinc finger region" description="FLZ-type" evidence="3">
    <location>
        <begin position="243"/>
        <end position="287"/>
    </location>
</feature>
<feature type="compositionally biased region" description="Basic and acidic residues" evidence="4">
    <location>
        <begin position="1"/>
        <end position="21"/>
    </location>
</feature>
<organism evidence="6 7">
    <name type="scientific">Acorus gramineus</name>
    <name type="common">Dwarf sweet flag</name>
    <dbReference type="NCBI Taxonomy" id="55184"/>
    <lineage>
        <taxon>Eukaryota</taxon>
        <taxon>Viridiplantae</taxon>
        <taxon>Streptophyta</taxon>
        <taxon>Embryophyta</taxon>
        <taxon>Tracheophyta</taxon>
        <taxon>Spermatophyta</taxon>
        <taxon>Magnoliopsida</taxon>
        <taxon>Liliopsida</taxon>
        <taxon>Acoraceae</taxon>
        <taxon>Acorus</taxon>
    </lineage>
</organism>
<evidence type="ECO:0000256" key="4">
    <source>
        <dbReference type="SAM" id="MobiDB-lite"/>
    </source>
</evidence>
<protein>
    <recommendedName>
        <fullName evidence="5">FLZ-type domain-containing protein</fullName>
    </recommendedName>
</protein>
<dbReference type="PANTHER" id="PTHR46443">
    <property type="entry name" value="FCS-LIKE ZINC FINGER 8"/>
    <property type="match status" value="1"/>
</dbReference>
<evidence type="ECO:0000313" key="7">
    <source>
        <dbReference type="Proteomes" id="UP001179952"/>
    </source>
</evidence>
<proteinExistence type="inferred from homology"/>
<name>A0AAV9B452_ACOGR</name>
<dbReference type="Pfam" id="PF04570">
    <property type="entry name" value="zf-FLZ"/>
    <property type="match status" value="1"/>
</dbReference>
<comment type="caution">
    <text evidence="6">The sequence shown here is derived from an EMBL/GenBank/DDBJ whole genome shotgun (WGS) entry which is preliminary data.</text>
</comment>
<comment type="similarity">
    <text evidence="1">Belongs to the FLZ family.</text>
</comment>